<proteinExistence type="predicted"/>
<evidence type="ECO:0000313" key="1">
    <source>
        <dbReference type="EMBL" id="NDK88659.1"/>
    </source>
</evidence>
<comment type="caution">
    <text evidence="1">The sequence shown here is derived from an EMBL/GenBank/DDBJ whole genome shotgun (WGS) entry which is preliminary data.</text>
</comment>
<dbReference type="Proteomes" id="UP000466307">
    <property type="component" value="Unassembled WGS sequence"/>
</dbReference>
<gene>
    <name evidence="1" type="ORF">GYA93_03535</name>
</gene>
<accession>A0A7K3LK70</accession>
<dbReference type="EMBL" id="JAADZU010000007">
    <property type="protein sequence ID" value="NDK88659.1"/>
    <property type="molecule type" value="Genomic_DNA"/>
</dbReference>
<dbReference type="RefSeq" id="WP_020792895.1">
    <property type="nucleotide sequence ID" value="NZ_JAADZU010000007.1"/>
</dbReference>
<evidence type="ECO:0000313" key="2">
    <source>
        <dbReference type="Proteomes" id="UP000466307"/>
    </source>
</evidence>
<keyword evidence="2" id="KW-1185">Reference proteome</keyword>
<name>A0A7K3LK70_9ACTN</name>
<organism evidence="1 2">
    <name type="scientific">Gordonia desulfuricans</name>
    <dbReference type="NCBI Taxonomy" id="89051"/>
    <lineage>
        <taxon>Bacteria</taxon>
        <taxon>Bacillati</taxon>
        <taxon>Actinomycetota</taxon>
        <taxon>Actinomycetes</taxon>
        <taxon>Mycobacteriales</taxon>
        <taxon>Gordoniaceae</taxon>
        <taxon>Gordonia</taxon>
    </lineage>
</organism>
<protein>
    <submittedName>
        <fullName evidence="1">Uncharacterized protein</fullName>
    </submittedName>
</protein>
<dbReference type="AlphaFoldDB" id="A0A7K3LK70"/>
<reference evidence="1 2" key="1">
    <citation type="submission" date="2020-01" db="EMBL/GenBank/DDBJ databases">
        <title>Investigation of new actinobacteria for the biodesulphurisation of diesel fuel.</title>
        <authorList>
            <person name="Athi Narayanan S.M."/>
        </authorList>
    </citation>
    <scope>NUCLEOTIDE SEQUENCE [LARGE SCALE GENOMIC DNA]</scope>
    <source>
        <strain evidence="1 2">213E</strain>
    </source>
</reference>
<sequence length="226" mass="23904">MNDQRSRGPVAALLGLPGQIAGAAVAMTQESLTVTIRTVVETFTRSIDMTSLIVDNIDLDRVIGAVDLNAVLAGVDLDALLARLDLDALLTQIDLDALIGRLDLGLIVDALDIDAIIGKVDVGAIIDRVDIAAIIDRVDVDDIVARVSIDEIIARIDLIGLADDIIDGVDLPSIIRDASTSVTSDVVEDVRGTSERADDAVADLVNRILRRKVAQARAEALEPTDG</sequence>